<dbReference type="Pfam" id="PF21981">
    <property type="entry name" value="RecX_HTH3"/>
    <property type="match status" value="1"/>
</dbReference>
<protein>
    <recommendedName>
        <fullName evidence="3 5">Regulatory protein RecX</fullName>
    </recommendedName>
</protein>
<dbReference type="Pfam" id="PF21982">
    <property type="entry name" value="RecX_HTH1"/>
    <property type="match status" value="1"/>
</dbReference>
<evidence type="ECO:0000256" key="5">
    <source>
        <dbReference type="HAMAP-Rule" id="MF_01114"/>
    </source>
</evidence>
<evidence type="ECO:0000259" key="8">
    <source>
        <dbReference type="Pfam" id="PF21982"/>
    </source>
</evidence>
<comment type="similarity">
    <text evidence="2 5">Belongs to the RecX family.</text>
</comment>
<dbReference type="Gene3D" id="1.10.10.10">
    <property type="entry name" value="Winged helix-like DNA-binding domain superfamily/Winged helix DNA-binding domain"/>
    <property type="match status" value="3"/>
</dbReference>
<feature type="domain" description="RecX third three-helical" evidence="7">
    <location>
        <begin position="106"/>
        <end position="148"/>
    </location>
</feature>
<name>A0ABV7HS76_9GAMM</name>
<comment type="subcellular location">
    <subcellularLocation>
        <location evidence="1 5">Cytoplasm</location>
    </subcellularLocation>
</comment>
<dbReference type="PANTHER" id="PTHR33602">
    <property type="entry name" value="REGULATORY PROTEIN RECX FAMILY PROTEIN"/>
    <property type="match status" value="1"/>
</dbReference>
<evidence type="ECO:0000256" key="2">
    <source>
        <dbReference type="ARBA" id="ARBA00009695"/>
    </source>
</evidence>
<dbReference type="HAMAP" id="MF_01114">
    <property type="entry name" value="RecX"/>
    <property type="match status" value="1"/>
</dbReference>
<evidence type="ECO:0000259" key="7">
    <source>
        <dbReference type="Pfam" id="PF21981"/>
    </source>
</evidence>
<dbReference type="Pfam" id="PF02631">
    <property type="entry name" value="RecX_HTH2"/>
    <property type="match status" value="1"/>
</dbReference>
<comment type="caution">
    <text evidence="9">The sequence shown here is derived from an EMBL/GenBank/DDBJ whole genome shotgun (WGS) entry which is preliminary data.</text>
</comment>
<evidence type="ECO:0000259" key="6">
    <source>
        <dbReference type="Pfam" id="PF02631"/>
    </source>
</evidence>
<dbReference type="InterPro" id="IPR053924">
    <property type="entry name" value="RecX_HTH_2nd"/>
</dbReference>
<dbReference type="InterPro" id="IPR036388">
    <property type="entry name" value="WH-like_DNA-bd_sf"/>
</dbReference>
<dbReference type="RefSeq" id="WP_382416350.1">
    <property type="nucleotide sequence ID" value="NZ_AP031500.1"/>
</dbReference>
<sequence>MNTDITPEQLTTKMRNSALGSLARREHSCYELRQKLLHKFSDPQRTEETIAWVSELGYLNDERFAGMFVRSSIGKGRGPERISRELQQKGVASTVIADALADNETDWVSLAEEILSRKFPHPVQDYKDKAKRMRFLQYRGFSMAHIGELM</sequence>
<feature type="domain" description="RecX first three-helical" evidence="8">
    <location>
        <begin position="15"/>
        <end position="42"/>
    </location>
</feature>
<dbReference type="Proteomes" id="UP001595548">
    <property type="component" value="Unassembled WGS sequence"/>
</dbReference>
<evidence type="ECO:0000313" key="9">
    <source>
        <dbReference type="EMBL" id="MFC3155578.1"/>
    </source>
</evidence>
<accession>A0ABV7HS76</accession>
<feature type="domain" description="RecX second three-helical" evidence="6">
    <location>
        <begin position="60"/>
        <end position="100"/>
    </location>
</feature>
<proteinExistence type="inferred from homology"/>
<dbReference type="InterPro" id="IPR053925">
    <property type="entry name" value="RecX_HTH_3rd"/>
</dbReference>
<keyword evidence="10" id="KW-1185">Reference proteome</keyword>
<dbReference type="InterPro" id="IPR053926">
    <property type="entry name" value="RecX_HTH_1st"/>
</dbReference>
<comment type="function">
    <text evidence="5">Modulates RecA activity.</text>
</comment>
<dbReference type="PANTHER" id="PTHR33602:SF1">
    <property type="entry name" value="REGULATORY PROTEIN RECX FAMILY PROTEIN"/>
    <property type="match status" value="1"/>
</dbReference>
<keyword evidence="4 5" id="KW-0963">Cytoplasm</keyword>
<dbReference type="InterPro" id="IPR003783">
    <property type="entry name" value="Regulatory_RecX"/>
</dbReference>
<dbReference type="EMBL" id="JBHRTL010000006">
    <property type="protein sequence ID" value="MFC3155578.1"/>
    <property type="molecule type" value="Genomic_DNA"/>
</dbReference>
<evidence type="ECO:0000256" key="4">
    <source>
        <dbReference type="ARBA" id="ARBA00022490"/>
    </source>
</evidence>
<evidence type="ECO:0000256" key="3">
    <source>
        <dbReference type="ARBA" id="ARBA00018111"/>
    </source>
</evidence>
<reference evidence="10" key="1">
    <citation type="journal article" date="2019" name="Int. J. Syst. Evol. Microbiol.">
        <title>The Global Catalogue of Microorganisms (GCM) 10K type strain sequencing project: providing services to taxonomists for standard genome sequencing and annotation.</title>
        <authorList>
            <consortium name="The Broad Institute Genomics Platform"/>
            <consortium name="The Broad Institute Genome Sequencing Center for Infectious Disease"/>
            <person name="Wu L."/>
            <person name="Ma J."/>
        </authorList>
    </citation>
    <scope>NUCLEOTIDE SEQUENCE [LARGE SCALE GENOMIC DNA]</scope>
    <source>
        <strain evidence="10">KCTC 52141</strain>
    </source>
</reference>
<evidence type="ECO:0000313" key="10">
    <source>
        <dbReference type="Proteomes" id="UP001595548"/>
    </source>
</evidence>
<organism evidence="9 10">
    <name type="scientific">Gilvimarinus japonicus</name>
    <dbReference type="NCBI Taxonomy" id="1796469"/>
    <lineage>
        <taxon>Bacteria</taxon>
        <taxon>Pseudomonadati</taxon>
        <taxon>Pseudomonadota</taxon>
        <taxon>Gammaproteobacteria</taxon>
        <taxon>Cellvibrionales</taxon>
        <taxon>Cellvibrionaceae</taxon>
        <taxon>Gilvimarinus</taxon>
    </lineage>
</organism>
<gene>
    <name evidence="5" type="primary">recX</name>
    <name evidence="9" type="ORF">ACFOEB_10240</name>
</gene>
<evidence type="ECO:0000256" key="1">
    <source>
        <dbReference type="ARBA" id="ARBA00004496"/>
    </source>
</evidence>